<accession>A0A540WFM9</accession>
<dbReference type="Pfam" id="PF13561">
    <property type="entry name" value="adh_short_C2"/>
    <property type="match status" value="1"/>
</dbReference>
<sequence>MVDFDPIPRQRTEDIVLNGKTAVVTGGSRGIGRAIVERLCRDGARVVFGYGSNEAAADEVLRTVADAGGSALAVRADLSDPAQAERLMALADEELGGLDILVNNAAAQFSPTPVAEIELADFDRIFAVNARSVFLTVRHAARTMRDGGRIVNISSAATARAGRGTAAYVASKGALEQLTGVAAQELGARGITVNTVSPGATDTELLLGTVTADILKALPAMTPLGRLGEPADVADVVAFLVGPDGRWMTGQNLRATGGLA</sequence>
<dbReference type="PRINTS" id="PR00081">
    <property type="entry name" value="GDHRDH"/>
</dbReference>
<evidence type="ECO:0000259" key="3">
    <source>
        <dbReference type="SMART" id="SM00822"/>
    </source>
</evidence>
<dbReference type="Proteomes" id="UP000319103">
    <property type="component" value="Unassembled WGS sequence"/>
</dbReference>
<dbReference type="PANTHER" id="PTHR48107:SF7">
    <property type="entry name" value="RE15974P"/>
    <property type="match status" value="1"/>
</dbReference>
<name>A0A540WFM9_9ACTN</name>
<evidence type="ECO:0000313" key="4">
    <source>
        <dbReference type="EMBL" id="TQF07831.1"/>
    </source>
</evidence>
<organism evidence="4 5">
    <name type="scientific">Kitasatospora acidiphila</name>
    <dbReference type="NCBI Taxonomy" id="2567942"/>
    <lineage>
        <taxon>Bacteria</taxon>
        <taxon>Bacillati</taxon>
        <taxon>Actinomycetota</taxon>
        <taxon>Actinomycetes</taxon>
        <taxon>Kitasatosporales</taxon>
        <taxon>Streptomycetaceae</taxon>
        <taxon>Kitasatospora</taxon>
    </lineage>
</organism>
<evidence type="ECO:0000256" key="1">
    <source>
        <dbReference type="ARBA" id="ARBA00006484"/>
    </source>
</evidence>
<dbReference type="EC" id="1.1.1.47" evidence="4"/>
<dbReference type="Gene3D" id="3.40.50.720">
    <property type="entry name" value="NAD(P)-binding Rossmann-like Domain"/>
    <property type="match status" value="1"/>
</dbReference>
<dbReference type="RefSeq" id="WP_141638199.1">
    <property type="nucleotide sequence ID" value="NZ_VIGB01000003.1"/>
</dbReference>
<feature type="domain" description="Ketoreductase" evidence="3">
    <location>
        <begin position="20"/>
        <end position="199"/>
    </location>
</feature>
<dbReference type="EMBL" id="VIGB01000003">
    <property type="protein sequence ID" value="TQF07831.1"/>
    <property type="molecule type" value="Genomic_DNA"/>
</dbReference>
<dbReference type="InterPro" id="IPR057326">
    <property type="entry name" value="KR_dom"/>
</dbReference>
<comment type="caution">
    <text evidence="4">The sequence shown here is derived from an EMBL/GenBank/DDBJ whole genome shotgun (WGS) entry which is preliminary data.</text>
</comment>
<dbReference type="PRINTS" id="PR00080">
    <property type="entry name" value="SDRFAMILY"/>
</dbReference>
<dbReference type="PANTHER" id="PTHR48107">
    <property type="entry name" value="NADPH-DEPENDENT ALDEHYDE REDUCTASE-LIKE PROTEIN, CHLOROPLASTIC-RELATED"/>
    <property type="match status" value="1"/>
</dbReference>
<comment type="similarity">
    <text evidence="1">Belongs to the short-chain dehydrogenases/reductases (SDR) family.</text>
</comment>
<dbReference type="InterPro" id="IPR020904">
    <property type="entry name" value="Sc_DH/Rdtase_CS"/>
</dbReference>
<protein>
    <submittedName>
        <fullName evidence="4">Glucose 1-dehydrogenase</fullName>
        <ecNumber evidence="4">1.1.1.47</ecNumber>
    </submittedName>
</protein>
<evidence type="ECO:0000256" key="2">
    <source>
        <dbReference type="ARBA" id="ARBA00023002"/>
    </source>
</evidence>
<keyword evidence="5" id="KW-1185">Reference proteome</keyword>
<dbReference type="InterPro" id="IPR002347">
    <property type="entry name" value="SDR_fam"/>
</dbReference>
<dbReference type="PROSITE" id="PS00061">
    <property type="entry name" value="ADH_SHORT"/>
    <property type="match status" value="1"/>
</dbReference>
<dbReference type="InterPro" id="IPR036291">
    <property type="entry name" value="NAD(P)-bd_dom_sf"/>
</dbReference>
<dbReference type="SMART" id="SM00822">
    <property type="entry name" value="PKS_KR"/>
    <property type="match status" value="1"/>
</dbReference>
<dbReference type="OrthoDB" id="9803333at2"/>
<evidence type="ECO:0000313" key="5">
    <source>
        <dbReference type="Proteomes" id="UP000319103"/>
    </source>
</evidence>
<proteinExistence type="inferred from homology"/>
<dbReference type="FunFam" id="3.40.50.720:FF:000084">
    <property type="entry name" value="Short-chain dehydrogenase reductase"/>
    <property type="match status" value="1"/>
</dbReference>
<dbReference type="GO" id="GO:0047936">
    <property type="term" value="F:glucose 1-dehydrogenase [NAD(P)+] activity"/>
    <property type="evidence" value="ECO:0007669"/>
    <property type="project" value="UniProtKB-EC"/>
</dbReference>
<gene>
    <name evidence="4" type="ORF">E6W39_37915</name>
</gene>
<dbReference type="SUPFAM" id="SSF51735">
    <property type="entry name" value="NAD(P)-binding Rossmann-fold domains"/>
    <property type="match status" value="1"/>
</dbReference>
<dbReference type="NCBIfam" id="NF005559">
    <property type="entry name" value="PRK07231.1"/>
    <property type="match status" value="1"/>
</dbReference>
<reference evidence="4 5" key="1">
    <citation type="submission" date="2019-06" db="EMBL/GenBank/DDBJ databases">
        <title>Description of Kitasatospora acidophila sp. nov. isolated from pine grove soil, and reclassification of Streptomyces novaecaesareae to Kitasatospora novaeceasareae comb. nov.</title>
        <authorList>
            <person name="Kim M.J."/>
        </authorList>
    </citation>
    <scope>NUCLEOTIDE SEQUENCE [LARGE SCALE GENOMIC DNA]</scope>
    <source>
        <strain evidence="4 5">MMS16-CNU292</strain>
    </source>
</reference>
<keyword evidence="2 4" id="KW-0560">Oxidoreductase</keyword>
<dbReference type="AlphaFoldDB" id="A0A540WFM9"/>